<dbReference type="FunFam" id="3.30.428.10:FF:000005">
    <property type="entry name" value="Histidine triad nucleotide-binding protein 1"/>
    <property type="match status" value="1"/>
</dbReference>
<feature type="domain" description="HIT" evidence="4">
    <location>
        <begin position="84"/>
        <end position="194"/>
    </location>
</feature>
<accession>A0AAV9DVK6</accession>
<evidence type="ECO:0000313" key="6">
    <source>
        <dbReference type="Proteomes" id="UP001180020"/>
    </source>
</evidence>
<evidence type="ECO:0000256" key="3">
    <source>
        <dbReference type="PROSITE-ProRule" id="PRU00464"/>
    </source>
</evidence>
<dbReference type="PROSITE" id="PS51084">
    <property type="entry name" value="HIT_2"/>
    <property type="match status" value="1"/>
</dbReference>
<gene>
    <name evidence="5" type="primary">ZBP14</name>
    <name evidence="5" type="ORF">QJS10_CPB11g01628</name>
</gene>
<dbReference type="InterPro" id="IPR019808">
    <property type="entry name" value="Histidine_triad_CS"/>
</dbReference>
<protein>
    <submittedName>
        <fullName evidence="5">14 kDa zinc-binding protein</fullName>
    </submittedName>
</protein>
<evidence type="ECO:0000256" key="2">
    <source>
        <dbReference type="PIRSR" id="PIRSR601310-3"/>
    </source>
</evidence>
<dbReference type="InterPro" id="IPR001310">
    <property type="entry name" value="Histidine_triad_HIT"/>
</dbReference>
<evidence type="ECO:0000259" key="4">
    <source>
        <dbReference type="PROSITE" id="PS51084"/>
    </source>
</evidence>
<feature type="active site" description="Tele-AMP-histidine intermediate" evidence="1">
    <location>
        <position position="180"/>
    </location>
</feature>
<reference evidence="5" key="1">
    <citation type="journal article" date="2023" name="Nat. Commun.">
        <title>Diploid and tetraploid genomes of Acorus and the evolution of monocots.</title>
        <authorList>
            <person name="Ma L."/>
            <person name="Liu K.W."/>
            <person name="Li Z."/>
            <person name="Hsiao Y.Y."/>
            <person name="Qi Y."/>
            <person name="Fu T."/>
            <person name="Tang G.D."/>
            <person name="Zhang D."/>
            <person name="Sun W.H."/>
            <person name="Liu D.K."/>
            <person name="Li Y."/>
            <person name="Chen G.Z."/>
            <person name="Liu X.D."/>
            <person name="Liao X.Y."/>
            <person name="Jiang Y.T."/>
            <person name="Yu X."/>
            <person name="Hao Y."/>
            <person name="Huang J."/>
            <person name="Zhao X.W."/>
            <person name="Ke S."/>
            <person name="Chen Y.Y."/>
            <person name="Wu W.L."/>
            <person name="Hsu J.L."/>
            <person name="Lin Y.F."/>
            <person name="Huang M.D."/>
            <person name="Li C.Y."/>
            <person name="Huang L."/>
            <person name="Wang Z.W."/>
            <person name="Zhao X."/>
            <person name="Zhong W.Y."/>
            <person name="Peng D.H."/>
            <person name="Ahmad S."/>
            <person name="Lan S."/>
            <person name="Zhang J.S."/>
            <person name="Tsai W.C."/>
            <person name="Van de Peer Y."/>
            <person name="Liu Z.J."/>
        </authorList>
    </citation>
    <scope>NUCLEOTIDE SEQUENCE</scope>
    <source>
        <strain evidence="5">CP</strain>
    </source>
</reference>
<keyword evidence="6" id="KW-1185">Reference proteome</keyword>
<name>A0AAV9DVK6_ACOCL</name>
<dbReference type="InterPro" id="IPR036265">
    <property type="entry name" value="HIT-like_sf"/>
</dbReference>
<dbReference type="EMBL" id="JAUJYO010000011">
    <property type="protein sequence ID" value="KAK1305195.1"/>
    <property type="molecule type" value="Genomic_DNA"/>
</dbReference>
<dbReference type="PROSITE" id="PS00892">
    <property type="entry name" value="HIT_1"/>
    <property type="match status" value="1"/>
</dbReference>
<dbReference type="CDD" id="cd01276">
    <property type="entry name" value="PKCI_related"/>
    <property type="match status" value="1"/>
</dbReference>
<proteinExistence type="predicted"/>
<evidence type="ECO:0000256" key="1">
    <source>
        <dbReference type="PIRSR" id="PIRSR601310-1"/>
    </source>
</evidence>
<dbReference type="InterPro" id="IPR011146">
    <property type="entry name" value="HIT-like"/>
</dbReference>
<reference evidence="5" key="2">
    <citation type="submission" date="2023-06" db="EMBL/GenBank/DDBJ databases">
        <authorList>
            <person name="Ma L."/>
            <person name="Liu K.-W."/>
            <person name="Li Z."/>
            <person name="Hsiao Y.-Y."/>
            <person name="Qi Y."/>
            <person name="Fu T."/>
            <person name="Tang G."/>
            <person name="Zhang D."/>
            <person name="Sun W.-H."/>
            <person name="Liu D.-K."/>
            <person name="Li Y."/>
            <person name="Chen G.-Z."/>
            <person name="Liu X.-D."/>
            <person name="Liao X.-Y."/>
            <person name="Jiang Y.-T."/>
            <person name="Yu X."/>
            <person name="Hao Y."/>
            <person name="Huang J."/>
            <person name="Zhao X.-W."/>
            <person name="Ke S."/>
            <person name="Chen Y.-Y."/>
            <person name="Wu W.-L."/>
            <person name="Hsu J.-L."/>
            <person name="Lin Y.-F."/>
            <person name="Huang M.-D."/>
            <person name="Li C.-Y."/>
            <person name="Huang L."/>
            <person name="Wang Z.-W."/>
            <person name="Zhao X."/>
            <person name="Zhong W.-Y."/>
            <person name="Peng D.-H."/>
            <person name="Ahmad S."/>
            <person name="Lan S."/>
            <person name="Zhang J.-S."/>
            <person name="Tsai W.-C."/>
            <person name="Van De Peer Y."/>
            <person name="Liu Z.-J."/>
        </authorList>
    </citation>
    <scope>NUCLEOTIDE SEQUENCE</scope>
    <source>
        <strain evidence="5">CP</strain>
        <tissue evidence="5">Leaves</tissue>
    </source>
</reference>
<organism evidence="5 6">
    <name type="scientific">Acorus calamus</name>
    <name type="common">Sweet flag</name>
    <dbReference type="NCBI Taxonomy" id="4465"/>
    <lineage>
        <taxon>Eukaryota</taxon>
        <taxon>Viridiplantae</taxon>
        <taxon>Streptophyta</taxon>
        <taxon>Embryophyta</taxon>
        <taxon>Tracheophyta</taxon>
        <taxon>Spermatophyta</taxon>
        <taxon>Magnoliopsida</taxon>
        <taxon>Liliopsida</taxon>
        <taxon>Acoraceae</taxon>
        <taxon>Acorus</taxon>
    </lineage>
</organism>
<dbReference type="SUPFAM" id="SSF54197">
    <property type="entry name" value="HIT-like"/>
    <property type="match status" value="1"/>
</dbReference>
<dbReference type="Pfam" id="PF01230">
    <property type="entry name" value="HIT"/>
    <property type="match status" value="1"/>
</dbReference>
<dbReference type="Proteomes" id="UP001180020">
    <property type="component" value="Unassembled WGS sequence"/>
</dbReference>
<comment type="caution">
    <text evidence="5">The sequence shown here is derived from an EMBL/GenBank/DDBJ whole genome shotgun (WGS) entry which is preliminary data.</text>
</comment>
<sequence length="194" mass="20858">MASAAANPFSLMRRTCCSSSLRALVNSKASILPSNNLSSSSSSCNPKFHFLHPRRSLCRITASFNEEASAQAAAATVEIGGPTIFDKIIAKEIPSNIIYEDEKVLAFHDINPQAPVHVLVIPKFRDGLTGLGKAEPRHGKILGHLLYAAKVVAEKVGIVDGFRVVINNGPGACQSVYHLHLHVLGGRQMKWPPG</sequence>
<evidence type="ECO:0000313" key="5">
    <source>
        <dbReference type="EMBL" id="KAK1305195.1"/>
    </source>
</evidence>
<feature type="short sequence motif" description="Histidine triad motif" evidence="2 3">
    <location>
        <begin position="178"/>
        <end position="182"/>
    </location>
</feature>
<dbReference type="Gene3D" id="3.30.428.10">
    <property type="entry name" value="HIT-like"/>
    <property type="match status" value="1"/>
</dbReference>
<dbReference type="PRINTS" id="PR00332">
    <property type="entry name" value="HISTRIAD"/>
</dbReference>
<dbReference type="GO" id="GO:0047627">
    <property type="term" value="F:adenylylsulfatase activity"/>
    <property type="evidence" value="ECO:0007669"/>
    <property type="project" value="UniProtKB-ARBA"/>
</dbReference>
<dbReference type="AlphaFoldDB" id="A0AAV9DVK6"/>
<dbReference type="PANTHER" id="PTHR23089">
    <property type="entry name" value="HISTIDINE TRIAD HIT PROTEIN"/>
    <property type="match status" value="1"/>
</dbReference>